<dbReference type="Pfam" id="PF02214">
    <property type="entry name" value="BTB_2"/>
    <property type="match status" value="1"/>
</dbReference>
<dbReference type="Pfam" id="PF00520">
    <property type="entry name" value="Ion_trans"/>
    <property type="match status" value="1"/>
</dbReference>
<dbReference type="SUPFAM" id="SSF54695">
    <property type="entry name" value="POZ domain"/>
    <property type="match status" value="1"/>
</dbReference>
<dbReference type="Gene3D" id="1.20.120.350">
    <property type="entry name" value="Voltage-gated potassium channels. Chain C"/>
    <property type="match status" value="1"/>
</dbReference>
<evidence type="ECO:0000256" key="7">
    <source>
        <dbReference type="ARBA" id="ARBA00022958"/>
    </source>
</evidence>
<keyword evidence="8 12" id="KW-1133">Transmembrane helix</keyword>
<dbReference type="InterPro" id="IPR027359">
    <property type="entry name" value="Volt_channel_dom_sf"/>
</dbReference>
<feature type="transmembrane region" description="Helical" evidence="12">
    <location>
        <begin position="315"/>
        <end position="342"/>
    </location>
</feature>
<evidence type="ECO:0000256" key="4">
    <source>
        <dbReference type="ARBA" id="ARBA00022692"/>
    </source>
</evidence>
<organism evidence="15 16">
    <name type="scientific">Branchiostoma lanceolatum</name>
    <name type="common">Common lancelet</name>
    <name type="synonym">Amphioxus lanceolatum</name>
    <dbReference type="NCBI Taxonomy" id="7740"/>
    <lineage>
        <taxon>Eukaryota</taxon>
        <taxon>Metazoa</taxon>
        <taxon>Chordata</taxon>
        <taxon>Cephalochordata</taxon>
        <taxon>Leptocardii</taxon>
        <taxon>Amphioxiformes</taxon>
        <taxon>Branchiostomatidae</taxon>
        <taxon>Branchiostoma</taxon>
    </lineage>
</organism>
<feature type="transmembrane region" description="Helical" evidence="12">
    <location>
        <begin position="383"/>
        <end position="404"/>
    </location>
</feature>
<reference evidence="15" key="1">
    <citation type="submission" date="2022-01" db="EMBL/GenBank/DDBJ databases">
        <authorList>
            <person name="Braso-Vives M."/>
        </authorList>
    </citation>
    <scope>NUCLEOTIDE SEQUENCE</scope>
</reference>
<keyword evidence="11" id="KW-0407">Ion channel</keyword>
<dbReference type="GO" id="GO:0051260">
    <property type="term" value="P:protein homooligomerization"/>
    <property type="evidence" value="ECO:0007669"/>
    <property type="project" value="InterPro"/>
</dbReference>
<feature type="domain" description="Potassium channel tetramerisation-type BTB" evidence="14">
    <location>
        <begin position="42"/>
        <end position="129"/>
    </location>
</feature>
<accession>A0A8J9VXH4</accession>
<dbReference type="InterPro" id="IPR003131">
    <property type="entry name" value="T1-type_BTB"/>
</dbReference>
<evidence type="ECO:0000256" key="5">
    <source>
        <dbReference type="ARBA" id="ARBA00022826"/>
    </source>
</evidence>
<dbReference type="AlphaFoldDB" id="A0A8J9VXH4"/>
<feature type="transmembrane region" description="Helical" evidence="12">
    <location>
        <begin position="255"/>
        <end position="273"/>
    </location>
</feature>
<keyword evidence="6" id="KW-0851">Voltage-gated channel</keyword>
<keyword evidence="4 12" id="KW-0812">Transmembrane</keyword>
<dbReference type="InterPro" id="IPR011333">
    <property type="entry name" value="SKP1/BTB/POZ_sf"/>
</dbReference>
<dbReference type="PRINTS" id="PR00169">
    <property type="entry name" value="KCHANNEL"/>
</dbReference>
<protein>
    <submittedName>
        <fullName evidence="15">KCNA3 protein</fullName>
    </submittedName>
</protein>
<dbReference type="GO" id="GO:0008076">
    <property type="term" value="C:voltage-gated potassium channel complex"/>
    <property type="evidence" value="ECO:0007669"/>
    <property type="project" value="InterPro"/>
</dbReference>
<evidence type="ECO:0000256" key="9">
    <source>
        <dbReference type="ARBA" id="ARBA00023065"/>
    </source>
</evidence>
<evidence type="ECO:0000256" key="2">
    <source>
        <dbReference type="ARBA" id="ARBA00022448"/>
    </source>
</evidence>
<feature type="transmembrane region" description="Helical" evidence="12">
    <location>
        <begin position="222"/>
        <end position="243"/>
    </location>
</feature>
<keyword evidence="3" id="KW-0633">Potassium transport</keyword>
<dbReference type="Gene3D" id="1.10.287.70">
    <property type="match status" value="1"/>
</dbReference>
<keyword evidence="16" id="KW-1185">Reference proteome</keyword>
<evidence type="ECO:0000256" key="1">
    <source>
        <dbReference type="ARBA" id="ARBA00004141"/>
    </source>
</evidence>
<dbReference type="InterPro" id="IPR003972">
    <property type="entry name" value="K_chnl_volt-dep_Kv1"/>
</dbReference>
<evidence type="ECO:0000256" key="10">
    <source>
        <dbReference type="ARBA" id="ARBA00023136"/>
    </source>
</evidence>
<comment type="subcellular location">
    <subcellularLocation>
        <location evidence="1">Membrane</location>
        <topology evidence="1">Multi-pass membrane protein</topology>
    </subcellularLocation>
</comment>
<dbReference type="FunFam" id="3.30.710.10:FF:000189">
    <property type="entry name" value="Predicted protein"/>
    <property type="match status" value="1"/>
</dbReference>
<evidence type="ECO:0000259" key="14">
    <source>
        <dbReference type="Pfam" id="PF02214"/>
    </source>
</evidence>
<keyword evidence="2" id="KW-0813">Transport</keyword>
<sequence>MAECSFELHALDEGIGSTVSDMTSLTAESSLSRQRCEQSTLIRINISGLKFLTREKVLHRYPETLLGDVTRRKEFYCPDTDDYFFDRHRPSFEAIFNFYQTGKLVRPPIVPVDIFFAEMKFFGIDNQEINAVLDKEGYRQKSESCPKLPDAEPKKTIWLLFEYPETSFWARVVAILSVCAIIISIASSCAETIPEYQENDIFDFPPNTTRSSRLKMAYGSTFYQVETACIVWFCFELFIRFYASPDRLAFIKDMMNIIDMIAIVPYFLTLFFLLGNVQGSRSAAVFMRVLRLIRVSRILKLSRHMTALRILGRTLILSAGSIGLLFLSLFGSMVLFGTFVYFADLETPNTDFDSVPATFWWAVITMTTVGYGDEHPRSPMGKLAGGVCVLSGIMFLLVPVPGIVANFNRLYTLQRNVLADDRDKTQGEAEKDPKYTWRRFVAPLRKKKRRASSGPEATLV</sequence>
<dbReference type="InterPro" id="IPR028325">
    <property type="entry name" value="VG_K_chnl"/>
</dbReference>
<keyword evidence="9" id="KW-0406">Ion transport</keyword>
<dbReference type="Proteomes" id="UP000838412">
    <property type="component" value="Chromosome 1"/>
</dbReference>
<evidence type="ECO:0000256" key="11">
    <source>
        <dbReference type="ARBA" id="ARBA00023303"/>
    </source>
</evidence>
<name>A0A8J9VXH4_BRALA</name>
<dbReference type="PANTHER" id="PTHR11537:SF113">
    <property type="entry name" value="POTASSIUM VOLTAGE-GATED CHANNEL PROTEIN SHAKER"/>
    <property type="match status" value="1"/>
</dbReference>
<dbReference type="SUPFAM" id="SSF81324">
    <property type="entry name" value="Voltage-gated potassium channels"/>
    <property type="match status" value="1"/>
</dbReference>
<dbReference type="GO" id="GO:0005251">
    <property type="term" value="F:delayed rectifier potassium channel activity"/>
    <property type="evidence" value="ECO:0007669"/>
    <property type="project" value="TreeGrafter"/>
</dbReference>
<keyword evidence="10 12" id="KW-0472">Membrane</keyword>
<evidence type="ECO:0000256" key="6">
    <source>
        <dbReference type="ARBA" id="ARBA00022882"/>
    </source>
</evidence>
<dbReference type="FunFam" id="1.10.287.70:FF:000242">
    <property type="entry name" value="Potassium voltage-gated channel subfamily A member 1"/>
    <property type="match status" value="1"/>
</dbReference>
<evidence type="ECO:0000256" key="12">
    <source>
        <dbReference type="SAM" id="Phobius"/>
    </source>
</evidence>
<dbReference type="OrthoDB" id="415460at2759"/>
<evidence type="ECO:0000259" key="13">
    <source>
        <dbReference type="Pfam" id="PF00520"/>
    </source>
</evidence>
<dbReference type="InterPro" id="IPR003968">
    <property type="entry name" value="K_chnl_volt-dep_Kv"/>
</dbReference>
<dbReference type="GO" id="GO:0001508">
    <property type="term" value="P:action potential"/>
    <property type="evidence" value="ECO:0007669"/>
    <property type="project" value="TreeGrafter"/>
</dbReference>
<evidence type="ECO:0000313" key="15">
    <source>
        <dbReference type="EMBL" id="CAH1226350.1"/>
    </source>
</evidence>
<keyword evidence="7" id="KW-0630">Potassium</keyword>
<dbReference type="EMBL" id="OV696686">
    <property type="protein sequence ID" value="CAH1226350.1"/>
    <property type="molecule type" value="Genomic_DNA"/>
</dbReference>
<proteinExistence type="predicted"/>
<dbReference type="PANTHER" id="PTHR11537">
    <property type="entry name" value="VOLTAGE-GATED POTASSIUM CHANNEL"/>
    <property type="match status" value="1"/>
</dbReference>
<dbReference type="InterPro" id="IPR005821">
    <property type="entry name" value="Ion_trans_dom"/>
</dbReference>
<evidence type="ECO:0000256" key="3">
    <source>
        <dbReference type="ARBA" id="ARBA00022538"/>
    </source>
</evidence>
<feature type="transmembrane region" description="Helical" evidence="12">
    <location>
        <begin position="168"/>
        <end position="186"/>
    </location>
</feature>
<feature type="domain" description="Ion transport" evidence="13">
    <location>
        <begin position="171"/>
        <end position="412"/>
    </location>
</feature>
<keyword evidence="5" id="KW-0631">Potassium channel</keyword>
<dbReference type="PRINTS" id="PR01496">
    <property type="entry name" value="SHAKERCHANEL"/>
</dbReference>
<dbReference type="Gene3D" id="3.30.710.10">
    <property type="entry name" value="Potassium Channel Kv1.1, Chain A"/>
    <property type="match status" value="1"/>
</dbReference>
<evidence type="ECO:0000313" key="16">
    <source>
        <dbReference type="Proteomes" id="UP000838412"/>
    </source>
</evidence>
<evidence type="ECO:0000256" key="8">
    <source>
        <dbReference type="ARBA" id="ARBA00022989"/>
    </source>
</evidence>
<gene>
    <name evidence="15" type="primary">KCNA3</name>
    <name evidence="15" type="ORF">BLAG_LOCUS266</name>
</gene>
<dbReference type="FunFam" id="1.20.120.350:FF:000071">
    <property type="entry name" value="Potassium voltage-gated channel protein shk-1"/>
    <property type="match status" value="1"/>
</dbReference>
<dbReference type="PRINTS" id="PR01491">
    <property type="entry name" value="KVCHANNEL"/>
</dbReference>